<keyword evidence="1" id="KW-0472">Membrane</keyword>
<reference evidence="2 3" key="1">
    <citation type="journal article" date="2007" name="Appl. Environ. Microbiol.">
        <title>Genome sequence of the cellulolytic gliding bacterium Cytophaga hutchinsonii.</title>
        <authorList>
            <person name="Xie G."/>
            <person name="Bruce D.C."/>
            <person name="Challacombe J.F."/>
            <person name="Chertkov O."/>
            <person name="Detter J.C."/>
            <person name="Gilna P."/>
            <person name="Han C.S."/>
            <person name="Lucas S."/>
            <person name="Misra M."/>
            <person name="Myers G.L."/>
            <person name="Richardson P."/>
            <person name="Tapia R."/>
            <person name="Thayer N."/>
            <person name="Thompson L.S."/>
            <person name="Brettin T.S."/>
            <person name="Henrissat B."/>
            <person name="Wilson D.B."/>
            <person name="McBride M.J."/>
        </authorList>
    </citation>
    <scope>NUCLEOTIDE SEQUENCE [LARGE SCALE GENOMIC DNA]</scope>
    <source>
        <strain evidence="3">ATCC 33406 / DSM 1761 / CIP 103989 / NBRC 15051 / NCIMB 9469 / D465</strain>
    </source>
</reference>
<accession>A0A6N4STT6</accession>
<dbReference type="InterPro" id="IPR007263">
    <property type="entry name" value="DCC1-like"/>
</dbReference>
<dbReference type="AlphaFoldDB" id="A0A6N4STT6"/>
<dbReference type="Pfam" id="PF04134">
    <property type="entry name" value="DCC1-like"/>
    <property type="match status" value="1"/>
</dbReference>
<dbReference type="EMBL" id="CP000383">
    <property type="protein sequence ID" value="ABG59724.1"/>
    <property type="molecule type" value="Genomic_DNA"/>
</dbReference>
<dbReference type="GO" id="GO:0015035">
    <property type="term" value="F:protein-disulfide reductase activity"/>
    <property type="evidence" value="ECO:0007669"/>
    <property type="project" value="InterPro"/>
</dbReference>
<dbReference type="KEGG" id="chu:CHU_2470"/>
<keyword evidence="1" id="KW-0812">Transmembrane</keyword>
<organism evidence="2 3">
    <name type="scientific">Cytophaga hutchinsonii (strain ATCC 33406 / DSM 1761 / CIP 103989 / NBRC 15051 / NCIMB 9469 / D465)</name>
    <dbReference type="NCBI Taxonomy" id="269798"/>
    <lineage>
        <taxon>Bacteria</taxon>
        <taxon>Pseudomonadati</taxon>
        <taxon>Bacteroidota</taxon>
        <taxon>Cytophagia</taxon>
        <taxon>Cytophagales</taxon>
        <taxon>Cytophagaceae</taxon>
        <taxon>Cytophaga</taxon>
    </lineage>
</organism>
<keyword evidence="3" id="KW-1185">Reference proteome</keyword>
<name>A0A6N4STT6_CYTH3</name>
<evidence type="ECO:0000313" key="3">
    <source>
        <dbReference type="Proteomes" id="UP000001822"/>
    </source>
</evidence>
<feature type="transmembrane region" description="Helical" evidence="1">
    <location>
        <begin position="93"/>
        <end position="115"/>
    </location>
</feature>
<dbReference type="PANTHER" id="PTHR33639:SF2">
    <property type="entry name" value="DUF393 DOMAIN-CONTAINING PROTEIN"/>
    <property type="match status" value="1"/>
</dbReference>
<dbReference type="OrthoDB" id="9785438at2"/>
<evidence type="ECO:0008006" key="4">
    <source>
        <dbReference type="Google" id="ProtNLM"/>
    </source>
</evidence>
<dbReference type="PANTHER" id="PTHR33639">
    <property type="entry name" value="THIOL-DISULFIDE OXIDOREDUCTASE DCC"/>
    <property type="match status" value="1"/>
</dbReference>
<dbReference type="RefSeq" id="WP_011585838.1">
    <property type="nucleotide sequence ID" value="NC_008255.1"/>
</dbReference>
<keyword evidence="1" id="KW-1133">Transmembrane helix</keyword>
<gene>
    <name evidence="2" type="ordered locus">CHU_2470</name>
</gene>
<dbReference type="InterPro" id="IPR052927">
    <property type="entry name" value="DCC_oxidoreductase"/>
</dbReference>
<protein>
    <recommendedName>
        <fullName evidence="4">Thiol-disulfide oxidoreductase</fullName>
    </recommendedName>
</protein>
<dbReference type="Proteomes" id="UP000001822">
    <property type="component" value="Chromosome"/>
</dbReference>
<sequence>MGTVTDNKINTSQSLILFDGVCHFCNNSVNFVIDRDPEKKFVFAPLQSDYAKERLTQLGAYNASVYTVILIRNNKLYKRSRAALEIARRLNGLWPLCYMFILIPGFIRDVVYNFIAKNRYKWFGKMEACRIPTPEMRERFL</sequence>
<evidence type="ECO:0000313" key="2">
    <source>
        <dbReference type="EMBL" id="ABG59724.1"/>
    </source>
</evidence>
<proteinExistence type="predicted"/>
<evidence type="ECO:0000256" key="1">
    <source>
        <dbReference type="SAM" id="Phobius"/>
    </source>
</evidence>